<feature type="transmembrane region" description="Helical" evidence="6">
    <location>
        <begin position="250"/>
        <end position="271"/>
    </location>
</feature>
<feature type="transmembrane region" description="Helical" evidence="6">
    <location>
        <begin position="54"/>
        <end position="73"/>
    </location>
</feature>
<keyword evidence="2" id="KW-1003">Cell membrane</keyword>
<feature type="transmembrane region" description="Helical" evidence="6">
    <location>
        <begin position="85"/>
        <end position="105"/>
    </location>
</feature>
<dbReference type="RefSeq" id="WP_092592768.1">
    <property type="nucleotide sequence ID" value="NZ_FMXN01000006.1"/>
</dbReference>
<proteinExistence type="predicted"/>
<feature type="transmembrane region" description="Helical" evidence="6">
    <location>
        <begin position="174"/>
        <end position="192"/>
    </location>
</feature>
<comment type="subcellular location">
    <subcellularLocation>
        <location evidence="1">Cell membrane</location>
        <topology evidence="1">Multi-pass membrane protein</topology>
    </subcellularLocation>
</comment>
<protein>
    <submittedName>
        <fullName evidence="7">Phosphate:Na+ symporter</fullName>
    </submittedName>
</protein>
<evidence type="ECO:0000256" key="4">
    <source>
        <dbReference type="ARBA" id="ARBA00022989"/>
    </source>
</evidence>
<dbReference type="Pfam" id="PF02690">
    <property type="entry name" value="Na_Pi_cotrans"/>
    <property type="match status" value="2"/>
</dbReference>
<gene>
    <name evidence="7" type="ORF">SAMN02927930_01226</name>
</gene>
<dbReference type="OrthoDB" id="9763003at2"/>
<dbReference type="GO" id="GO:0005436">
    <property type="term" value="F:sodium:phosphate symporter activity"/>
    <property type="evidence" value="ECO:0007669"/>
    <property type="project" value="InterPro"/>
</dbReference>
<feature type="transmembrane region" description="Helical" evidence="6">
    <location>
        <begin position="111"/>
        <end position="128"/>
    </location>
</feature>
<keyword evidence="3 6" id="KW-0812">Transmembrane</keyword>
<dbReference type="PANTHER" id="PTHR10010:SF46">
    <property type="entry name" value="SODIUM-DEPENDENT PHOSPHATE TRANSPORT PROTEIN 2B"/>
    <property type="match status" value="1"/>
</dbReference>
<dbReference type="GO" id="GO:0044341">
    <property type="term" value="P:sodium-dependent phosphate transport"/>
    <property type="evidence" value="ECO:0007669"/>
    <property type="project" value="InterPro"/>
</dbReference>
<dbReference type="AlphaFoldDB" id="A0A1G6CHQ7"/>
<organism evidence="7 8">
    <name type="scientific">Pseudidiomarina indica</name>
    <dbReference type="NCBI Taxonomy" id="1159017"/>
    <lineage>
        <taxon>Bacteria</taxon>
        <taxon>Pseudomonadati</taxon>
        <taxon>Pseudomonadota</taxon>
        <taxon>Gammaproteobacteria</taxon>
        <taxon>Alteromonadales</taxon>
        <taxon>Idiomarinaceae</taxon>
        <taxon>Pseudidiomarina</taxon>
    </lineage>
</organism>
<sequence>MTLTDWGLALGGLGLLLLGMQLMTDGLKSAAGQHLQGFLERSTQTRVRAALTGFTVTAVVQSSTAVVVALLGFTNAGMLKLRQAAWVVFGGNVGTTLTAWIVALIGLKINVGVFAWPLIGLGMLLNLIRSNSPSGYVGLALAGFGVLFVGLDTLRVAFEQVALNFPIGYLNVDGIGGILVAILVGFILTVIIQSSTAAIAIVLTASVSGMFTPLAGAALVIGANIGTTATAIIASINATPHAKRLAAVHVLMKTVTGVVAVILLAPMWWVAQWLSGGEQVANISAGLAVYHTLFNLLGISLMWAFDEVIFRRVERWYRIPHLRSGEPRYLDKTVLEIPAMGLNAIQQELNRVQRQYLVRLRNLLTEQPEHEETEEDIATGVLLGHIHEYLTKLSAQHLTGTEALLLAKLYREHAQLSDLRLLVEGLRSATPEELALSLNAQLRELLLELFSASAMKERPLANWNALMSSIRATRNALRHTWFNDIAENKLSATQGATLMQLTSMWERSAEVIAALKTQTVPMENASASLIF</sequence>
<feature type="transmembrane region" description="Helical" evidence="6">
    <location>
        <begin position="135"/>
        <end position="154"/>
    </location>
</feature>
<feature type="transmembrane region" description="Helical" evidence="6">
    <location>
        <begin position="283"/>
        <end position="305"/>
    </location>
</feature>
<keyword evidence="8" id="KW-1185">Reference proteome</keyword>
<dbReference type="Proteomes" id="UP000199626">
    <property type="component" value="Unassembled WGS sequence"/>
</dbReference>
<evidence type="ECO:0000313" key="7">
    <source>
        <dbReference type="EMBL" id="SDB32371.1"/>
    </source>
</evidence>
<accession>A0A1G6CHQ7</accession>
<dbReference type="GO" id="GO:0005886">
    <property type="term" value="C:plasma membrane"/>
    <property type="evidence" value="ECO:0007669"/>
    <property type="project" value="UniProtKB-SubCell"/>
</dbReference>
<evidence type="ECO:0000256" key="5">
    <source>
        <dbReference type="ARBA" id="ARBA00023136"/>
    </source>
</evidence>
<name>A0A1G6CHQ7_9GAMM</name>
<feature type="transmembrane region" description="Helical" evidence="6">
    <location>
        <begin position="221"/>
        <end position="238"/>
    </location>
</feature>
<evidence type="ECO:0000256" key="3">
    <source>
        <dbReference type="ARBA" id="ARBA00022692"/>
    </source>
</evidence>
<dbReference type="EMBL" id="FMXN01000006">
    <property type="protein sequence ID" value="SDB32371.1"/>
    <property type="molecule type" value="Genomic_DNA"/>
</dbReference>
<evidence type="ECO:0000256" key="2">
    <source>
        <dbReference type="ARBA" id="ARBA00022475"/>
    </source>
</evidence>
<keyword evidence="4 6" id="KW-1133">Transmembrane helix</keyword>
<dbReference type="InterPro" id="IPR003841">
    <property type="entry name" value="Na/Pi_transpt"/>
</dbReference>
<keyword evidence="5 6" id="KW-0472">Membrane</keyword>
<dbReference type="STRING" id="1159017.SAMN02927930_01226"/>
<evidence type="ECO:0000256" key="1">
    <source>
        <dbReference type="ARBA" id="ARBA00004651"/>
    </source>
</evidence>
<reference evidence="8" key="1">
    <citation type="submission" date="2016-10" db="EMBL/GenBank/DDBJ databases">
        <authorList>
            <person name="Varghese N."/>
            <person name="Submissions S."/>
        </authorList>
    </citation>
    <scope>NUCLEOTIDE SEQUENCE [LARGE SCALE GENOMIC DNA]</scope>
    <source>
        <strain evidence="8">CGMCC 1.10824</strain>
    </source>
</reference>
<evidence type="ECO:0000256" key="6">
    <source>
        <dbReference type="SAM" id="Phobius"/>
    </source>
</evidence>
<dbReference type="PANTHER" id="PTHR10010">
    <property type="entry name" value="SOLUTE CARRIER FAMILY 34 SODIUM PHOSPHATE , MEMBER 2-RELATED"/>
    <property type="match status" value="1"/>
</dbReference>
<dbReference type="NCBIfam" id="NF037997">
    <property type="entry name" value="Na_Pi_symport"/>
    <property type="match status" value="1"/>
</dbReference>
<evidence type="ECO:0000313" key="8">
    <source>
        <dbReference type="Proteomes" id="UP000199626"/>
    </source>
</evidence>